<feature type="transmembrane region" description="Helical" evidence="1">
    <location>
        <begin position="115"/>
        <end position="143"/>
    </location>
</feature>
<gene>
    <name evidence="2" type="ORF">AKO1_011048</name>
</gene>
<accession>A0AAW2YTZ6</accession>
<dbReference type="Proteomes" id="UP001431209">
    <property type="component" value="Unassembled WGS sequence"/>
</dbReference>
<evidence type="ECO:0000313" key="3">
    <source>
        <dbReference type="Proteomes" id="UP001431209"/>
    </source>
</evidence>
<sequence>MDWGVDGMQYLLSNVTKEDNQTLYLNKYCNDMGYTGLIFAGVMLFLFGVTLLFIIYVVLLRVRKSRIFQSELVFYSFVLLYVVLRIFYFFFVLFMDHKTVTDNLYWSERSVTQEVHIWLTATSYHLSSIIYYCAFLILIINYAENLFLANGMSLQKSKNETMDMKLIVVCIILGIIVTEIAILCTRGYYPASDKGHSRESDETYRSITWIASIVQRCFHSFCAAISIIMFSSWMFISGRRVVEGLEYNRPLGEWVKRVSLFASVLCIILVFKFSINLSLAAYIYVSKSGACPNLEIVLASLTSLFVDILPIIKIMFTFRKSTVNDSMMAEETEVMTNTGGMTGHLLSPNRIIERDNMEITLYGTSLSTLIIEKENDLYENNMMTEDDCDISEREVT</sequence>
<dbReference type="EMBL" id="JAOPGA020000657">
    <property type="protein sequence ID" value="KAL0480448.1"/>
    <property type="molecule type" value="Genomic_DNA"/>
</dbReference>
<keyword evidence="1" id="KW-0812">Transmembrane</keyword>
<feature type="transmembrane region" description="Helical" evidence="1">
    <location>
        <begin position="209"/>
        <end position="237"/>
    </location>
</feature>
<keyword evidence="3" id="KW-1185">Reference proteome</keyword>
<protein>
    <submittedName>
        <fullName evidence="2">Uncharacterized protein</fullName>
    </submittedName>
</protein>
<dbReference type="AlphaFoldDB" id="A0AAW2YTZ6"/>
<comment type="caution">
    <text evidence="2">The sequence shown here is derived from an EMBL/GenBank/DDBJ whole genome shotgun (WGS) entry which is preliminary data.</text>
</comment>
<proteinExistence type="predicted"/>
<feature type="transmembrane region" description="Helical" evidence="1">
    <location>
        <begin position="164"/>
        <end position="189"/>
    </location>
</feature>
<feature type="transmembrane region" description="Helical" evidence="1">
    <location>
        <begin position="72"/>
        <end position="95"/>
    </location>
</feature>
<evidence type="ECO:0000256" key="1">
    <source>
        <dbReference type="SAM" id="Phobius"/>
    </source>
</evidence>
<feature type="transmembrane region" description="Helical" evidence="1">
    <location>
        <begin position="34"/>
        <end position="60"/>
    </location>
</feature>
<evidence type="ECO:0000313" key="2">
    <source>
        <dbReference type="EMBL" id="KAL0480448.1"/>
    </source>
</evidence>
<feature type="transmembrane region" description="Helical" evidence="1">
    <location>
        <begin position="258"/>
        <end position="284"/>
    </location>
</feature>
<organism evidence="2 3">
    <name type="scientific">Acrasis kona</name>
    <dbReference type="NCBI Taxonomy" id="1008807"/>
    <lineage>
        <taxon>Eukaryota</taxon>
        <taxon>Discoba</taxon>
        <taxon>Heterolobosea</taxon>
        <taxon>Tetramitia</taxon>
        <taxon>Eutetramitia</taxon>
        <taxon>Acrasidae</taxon>
        <taxon>Acrasis</taxon>
    </lineage>
</organism>
<feature type="transmembrane region" description="Helical" evidence="1">
    <location>
        <begin position="296"/>
        <end position="318"/>
    </location>
</feature>
<keyword evidence="1" id="KW-1133">Transmembrane helix</keyword>
<keyword evidence="1" id="KW-0472">Membrane</keyword>
<name>A0AAW2YTZ6_9EUKA</name>
<reference evidence="2 3" key="1">
    <citation type="submission" date="2024-03" db="EMBL/GenBank/DDBJ databases">
        <title>The Acrasis kona genome and developmental transcriptomes reveal deep origins of eukaryotic multicellular pathways.</title>
        <authorList>
            <person name="Sheikh S."/>
            <person name="Fu C.-J."/>
            <person name="Brown M.W."/>
            <person name="Baldauf S.L."/>
        </authorList>
    </citation>
    <scope>NUCLEOTIDE SEQUENCE [LARGE SCALE GENOMIC DNA]</scope>
    <source>
        <strain evidence="2 3">ATCC MYA-3509</strain>
    </source>
</reference>